<dbReference type="Gene3D" id="2.130.10.130">
    <property type="entry name" value="Integrin alpha, N-terminal"/>
    <property type="match status" value="1"/>
</dbReference>
<dbReference type="SUPFAM" id="SSF50494">
    <property type="entry name" value="Trypsin-like serine proteases"/>
    <property type="match status" value="1"/>
</dbReference>
<dbReference type="PROSITE" id="PS00135">
    <property type="entry name" value="TRYPSIN_SER"/>
    <property type="match status" value="1"/>
</dbReference>
<evidence type="ECO:0000256" key="2">
    <source>
        <dbReference type="ARBA" id="ARBA00022729"/>
    </source>
</evidence>
<dbReference type="InterPro" id="IPR028994">
    <property type="entry name" value="Integrin_alpha_N"/>
</dbReference>
<dbReference type="GO" id="GO:0004252">
    <property type="term" value="F:serine-type endopeptidase activity"/>
    <property type="evidence" value="ECO:0007669"/>
    <property type="project" value="InterPro"/>
</dbReference>
<evidence type="ECO:0000256" key="3">
    <source>
        <dbReference type="ARBA" id="ARBA00023157"/>
    </source>
</evidence>
<dbReference type="SUPFAM" id="SSF69318">
    <property type="entry name" value="Integrin alpha N-terminal domain"/>
    <property type="match status" value="1"/>
</dbReference>
<proteinExistence type="inferred from homology"/>
<dbReference type="SMART" id="SM00020">
    <property type="entry name" value="Tryp_SPc"/>
    <property type="match status" value="1"/>
</dbReference>
<protein>
    <submittedName>
        <fullName evidence="7">Serine protease</fullName>
    </submittedName>
</protein>
<accession>A0A345T0G1</accession>
<keyword evidence="8" id="KW-1185">Reference proteome</keyword>
<feature type="domain" description="Peptidase S1" evidence="6">
    <location>
        <begin position="101"/>
        <end position="359"/>
    </location>
</feature>
<organism evidence="7 8">
    <name type="scientific">Peterkaempfera bronchialis</name>
    <dbReference type="NCBI Taxonomy" id="2126346"/>
    <lineage>
        <taxon>Bacteria</taxon>
        <taxon>Bacillati</taxon>
        <taxon>Actinomycetota</taxon>
        <taxon>Actinomycetes</taxon>
        <taxon>Kitasatosporales</taxon>
        <taxon>Streptomycetaceae</taxon>
        <taxon>Peterkaempfera</taxon>
    </lineage>
</organism>
<keyword evidence="4" id="KW-0720">Serine protease</keyword>
<evidence type="ECO:0000256" key="4">
    <source>
        <dbReference type="RuleBase" id="RU363034"/>
    </source>
</evidence>
<dbReference type="RefSeq" id="WP_111490807.1">
    <property type="nucleotide sequence ID" value="NZ_CP031264.1"/>
</dbReference>
<dbReference type="CDD" id="cd00190">
    <property type="entry name" value="Tryp_SPc"/>
    <property type="match status" value="1"/>
</dbReference>
<dbReference type="KEGG" id="stri:C7M71_020685"/>
<evidence type="ECO:0000313" key="7">
    <source>
        <dbReference type="EMBL" id="AXI79466.1"/>
    </source>
</evidence>
<dbReference type="PANTHER" id="PTHR24276">
    <property type="entry name" value="POLYSERASE-RELATED"/>
    <property type="match status" value="1"/>
</dbReference>
<dbReference type="Gene3D" id="2.40.10.10">
    <property type="entry name" value="Trypsin-like serine proteases"/>
    <property type="match status" value="1"/>
</dbReference>
<keyword evidence="3" id="KW-1015">Disulfide bond</keyword>
<dbReference type="InterPro" id="IPR009003">
    <property type="entry name" value="Peptidase_S1_PA"/>
</dbReference>
<dbReference type="InterPro" id="IPR001314">
    <property type="entry name" value="Peptidase_S1A"/>
</dbReference>
<evidence type="ECO:0000259" key="6">
    <source>
        <dbReference type="PROSITE" id="PS50240"/>
    </source>
</evidence>
<name>A0A345T0G1_9ACTN</name>
<reference evidence="8" key="1">
    <citation type="submission" date="2018-07" db="EMBL/GenBank/DDBJ databases">
        <title>Streptacidiphilus bronchialis DSM 106435 chromosome.</title>
        <authorList>
            <person name="Batra D."/>
            <person name="Gulvik C.A."/>
        </authorList>
    </citation>
    <scope>NUCLEOTIDE SEQUENCE [LARGE SCALE GENOMIC DNA]</scope>
    <source>
        <strain evidence="8">DSM 106435</strain>
    </source>
</reference>
<keyword evidence="2 5" id="KW-0732">Signal</keyword>
<dbReference type="PROSITE" id="PS00134">
    <property type="entry name" value="TRYPSIN_HIS"/>
    <property type="match status" value="1"/>
</dbReference>
<dbReference type="PANTHER" id="PTHR24276:SF98">
    <property type="entry name" value="FI18310P1-RELATED"/>
    <property type="match status" value="1"/>
</dbReference>
<dbReference type="Pfam" id="PF00089">
    <property type="entry name" value="Trypsin"/>
    <property type="match status" value="1"/>
</dbReference>
<dbReference type="Proteomes" id="UP000249340">
    <property type="component" value="Chromosome"/>
</dbReference>
<dbReference type="OrthoDB" id="3849057at2"/>
<dbReference type="PRINTS" id="PR00722">
    <property type="entry name" value="CHYMOTRYPSIN"/>
</dbReference>
<dbReference type="InterPro" id="IPR033116">
    <property type="entry name" value="TRYPSIN_SER"/>
</dbReference>
<comment type="similarity">
    <text evidence="1">Belongs to the peptidase S1 family.</text>
</comment>
<gene>
    <name evidence="7" type="ORF">C7M71_020685</name>
</gene>
<feature type="chain" id="PRO_5016765018" evidence="5">
    <location>
        <begin position="35"/>
        <end position="594"/>
    </location>
</feature>
<dbReference type="AlphaFoldDB" id="A0A345T0G1"/>
<dbReference type="PROSITE" id="PS50240">
    <property type="entry name" value="TRYPSIN_DOM"/>
    <property type="match status" value="1"/>
</dbReference>
<keyword evidence="4 7" id="KW-0645">Protease</keyword>
<dbReference type="EMBL" id="CP031264">
    <property type="protein sequence ID" value="AXI79466.1"/>
    <property type="molecule type" value="Genomic_DNA"/>
</dbReference>
<keyword evidence="4" id="KW-0378">Hydrolase</keyword>
<feature type="signal peptide" evidence="5">
    <location>
        <begin position="1"/>
        <end position="34"/>
    </location>
</feature>
<evidence type="ECO:0000256" key="5">
    <source>
        <dbReference type="SAM" id="SignalP"/>
    </source>
</evidence>
<evidence type="ECO:0000313" key="8">
    <source>
        <dbReference type="Proteomes" id="UP000249340"/>
    </source>
</evidence>
<dbReference type="InterPro" id="IPR043504">
    <property type="entry name" value="Peptidase_S1_PA_chymotrypsin"/>
</dbReference>
<dbReference type="Pfam" id="PF13517">
    <property type="entry name" value="FG-GAP_3"/>
    <property type="match status" value="2"/>
</dbReference>
<dbReference type="InterPro" id="IPR013517">
    <property type="entry name" value="FG-GAP"/>
</dbReference>
<dbReference type="InterPro" id="IPR018114">
    <property type="entry name" value="TRYPSIN_HIS"/>
</dbReference>
<evidence type="ECO:0000256" key="1">
    <source>
        <dbReference type="ARBA" id="ARBA00007664"/>
    </source>
</evidence>
<dbReference type="GO" id="GO:0006508">
    <property type="term" value="P:proteolysis"/>
    <property type="evidence" value="ECO:0007669"/>
    <property type="project" value="UniProtKB-KW"/>
</dbReference>
<dbReference type="InterPro" id="IPR050430">
    <property type="entry name" value="Peptidase_S1"/>
</dbReference>
<sequence length="594" mass="61479">MNPAQRESGKLRIRRHKLSAAALATVLVGSGTFAASSEAWAGTAAPTGTPVKAELAGSASKGGGTVDQSLVARIRKAAQRQGLVGSSPEAQNGKGAGAARIIGGTPVPITSAPSMVQLWYLNWDGSAQFCGGTLVAPDKVLTAAHCVAGLSWKNNGIVVSGTAGLWTGENGKLAGVWRQWSHPDYHGDTRDDIRNDIAVLTLDRGLTAKTTKLAVPGDNTPYKPGTVGTVYGWGLTKDADDPEADLSPRLLKASLPIVADSTCNTALNALPETAGYFKAGGMFCAGKPGTGSDATTVASCHGDSGGPLVVGGRVVGIVSWGAPNCVEEGGYDVFTKVSTFAVAALARITDTDWNSDGKADLLARDAKGNGYAYSGPTLRSRSSIGSGWKSYNKVLQTDLDRDGIVDLVMRGTNGSLYWRHYNGRSWVNTRVSTGWGSIRQIVAPGDLTGDDLPDLLSVDKAGTVWVYPGKGNGKFGARIKAGSGFKSYTHLVGHGDFTGDGKVDLVGRTAAGGLYLWPGKGNGKFGARKTLSATGFKSANALAATGDVNGDGKADLLVRFTNGTLYLYPGKGNGSFGARVKMGTGSWKAYTILG</sequence>
<dbReference type="InterPro" id="IPR001254">
    <property type="entry name" value="Trypsin_dom"/>
</dbReference>